<keyword evidence="2" id="KW-0456">Lyase</keyword>
<feature type="domain" description="D-serine dehydratase-like" evidence="3">
    <location>
        <begin position="261"/>
        <end position="350"/>
    </location>
</feature>
<comment type="caution">
    <text evidence="4">The sequence shown here is derived from an EMBL/GenBank/DDBJ whole genome shotgun (WGS) entry which is preliminary data.</text>
</comment>
<evidence type="ECO:0000256" key="1">
    <source>
        <dbReference type="ARBA" id="ARBA00005323"/>
    </source>
</evidence>
<dbReference type="Proteomes" id="UP001409291">
    <property type="component" value="Unassembled WGS sequence"/>
</dbReference>
<sequence>MIKHWYELNDASEVDSPALLVYEERVVDNIQKAIEMVGGDCSRIRPHVKTNKSTDVCIALRKAGINQFKCATIAEAEILGDVGAKDVLLAYQPTGPKIERLIKLKKHYGKTNYSCLIDHNESARALNRACVLADCSMDVYIDVNIGMNRTGVALEEVEKLAVTILSLPGLRLMGVHGYDGHIHDSDLKIREEQSAISYALLGKAHLLLNQLCSSISRMIIGGSPSFTFHADRTDVICSPGTFVFWDYGYGETLKEQPFDYAALLLTRVISIVDQHHICLDLGYKAVASESALPRVKFLDQPDLEVVSQSEEHMVVKVPNAQVYEIGAAFYAVPKHICPTVALYEKLVVITDGEVDNYWYVTARDRKINF</sequence>
<dbReference type="PANTHER" id="PTHR28004">
    <property type="entry name" value="ZGC:162816-RELATED"/>
    <property type="match status" value="1"/>
</dbReference>
<comment type="similarity">
    <text evidence="1">Belongs to the DSD1 family.</text>
</comment>
<dbReference type="Gene3D" id="2.40.37.20">
    <property type="entry name" value="D-serine dehydratase-like domain"/>
    <property type="match status" value="1"/>
</dbReference>
<dbReference type="Pfam" id="PF01168">
    <property type="entry name" value="Ala_racemase_N"/>
    <property type="match status" value="1"/>
</dbReference>
<dbReference type="RefSeq" id="WP_346581254.1">
    <property type="nucleotide sequence ID" value="NZ_JBDJLH010000002.1"/>
</dbReference>
<reference evidence="4 5" key="1">
    <citation type="submission" date="2024-04" db="EMBL/GenBank/DDBJ databases">
        <title>WGS of bacteria from Torrens River.</title>
        <authorList>
            <person name="Wyrsch E.R."/>
            <person name="Drigo B."/>
        </authorList>
    </citation>
    <scope>NUCLEOTIDE SEQUENCE [LARGE SCALE GENOMIC DNA]</scope>
    <source>
        <strain evidence="4 5">TWI391</strain>
    </source>
</reference>
<dbReference type="InterPro" id="IPR029066">
    <property type="entry name" value="PLP-binding_barrel"/>
</dbReference>
<accession>A0ABV0BUT6</accession>
<dbReference type="InterPro" id="IPR051466">
    <property type="entry name" value="D-amino_acid_metab_enzyme"/>
</dbReference>
<gene>
    <name evidence="4" type="ORF">ABE541_10925</name>
</gene>
<dbReference type="InterPro" id="IPR026956">
    <property type="entry name" value="D-ser_dehydrat-like_dom"/>
</dbReference>
<dbReference type="PANTHER" id="PTHR28004:SF2">
    <property type="entry name" value="D-SERINE DEHYDRATASE"/>
    <property type="match status" value="1"/>
</dbReference>
<evidence type="ECO:0000313" key="4">
    <source>
        <dbReference type="EMBL" id="MEN5377778.1"/>
    </source>
</evidence>
<dbReference type="Pfam" id="PF14031">
    <property type="entry name" value="D-ser_dehydrat"/>
    <property type="match status" value="1"/>
</dbReference>
<proteinExistence type="inferred from homology"/>
<dbReference type="SMART" id="SM01119">
    <property type="entry name" value="D-ser_dehydrat"/>
    <property type="match status" value="1"/>
</dbReference>
<dbReference type="EMBL" id="JBDJNQ010000004">
    <property type="protein sequence ID" value="MEN5377778.1"/>
    <property type="molecule type" value="Genomic_DNA"/>
</dbReference>
<name>A0ABV0BUT6_9SPHI</name>
<organism evidence="4 5">
    <name type="scientific">Sphingobacterium kitahiroshimense</name>
    <dbReference type="NCBI Taxonomy" id="470446"/>
    <lineage>
        <taxon>Bacteria</taxon>
        <taxon>Pseudomonadati</taxon>
        <taxon>Bacteroidota</taxon>
        <taxon>Sphingobacteriia</taxon>
        <taxon>Sphingobacteriales</taxon>
        <taxon>Sphingobacteriaceae</taxon>
        <taxon>Sphingobacterium</taxon>
    </lineage>
</organism>
<dbReference type="InterPro" id="IPR042208">
    <property type="entry name" value="D-ser_dehydrat-like_sf"/>
</dbReference>
<dbReference type="CDD" id="cd06821">
    <property type="entry name" value="PLPDE_III_D-TA"/>
    <property type="match status" value="1"/>
</dbReference>
<dbReference type="InterPro" id="IPR001608">
    <property type="entry name" value="Ala_racemase_N"/>
</dbReference>
<dbReference type="SUPFAM" id="SSF51419">
    <property type="entry name" value="PLP-binding barrel"/>
    <property type="match status" value="1"/>
</dbReference>
<keyword evidence="5" id="KW-1185">Reference proteome</keyword>
<evidence type="ECO:0000313" key="5">
    <source>
        <dbReference type="Proteomes" id="UP001409291"/>
    </source>
</evidence>
<evidence type="ECO:0000259" key="3">
    <source>
        <dbReference type="SMART" id="SM01119"/>
    </source>
</evidence>
<protein>
    <submittedName>
        <fullName evidence="4">D-TA family PLP-dependent enzyme</fullName>
    </submittedName>
</protein>
<dbReference type="Gene3D" id="3.20.20.10">
    <property type="entry name" value="Alanine racemase"/>
    <property type="match status" value="1"/>
</dbReference>
<evidence type="ECO:0000256" key="2">
    <source>
        <dbReference type="ARBA" id="ARBA00023239"/>
    </source>
</evidence>